<reference evidence="2" key="1">
    <citation type="submission" date="2016-10" db="EMBL/GenBank/DDBJ databases">
        <title>Sequence of Gallionella enrichment culture.</title>
        <authorList>
            <person name="Poehlein A."/>
            <person name="Muehling M."/>
            <person name="Daniel R."/>
        </authorList>
    </citation>
    <scope>NUCLEOTIDE SEQUENCE</scope>
</reference>
<organism evidence="2">
    <name type="scientific">mine drainage metagenome</name>
    <dbReference type="NCBI Taxonomy" id="410659"/>
    <lineage>
        <taxon>unclassified sequences</taxon>
        <taxon>metagenomes</taxon>
        <taxon>ecological metagenomes</taxon>
    </lineage>
</organism>
<accession>A0A1J5RAL7</accession>
<keyword evidence="1" id="KW-1133">Transmembrane helix</keyword>
<sequence length="55" mass="5836">MRRKKRLGFAVMAIAIVILVAAEALPGIASLFLTLGAMLVGGVGMYLAFDDTERP</sequence>
<dbReference type="EMBL" id="MLJW01000463">
    <property type="protein sequence ID" value="OIQ86723.1"/>
    <property type="molecule type" value="Genomic_DNA"/>
</dbReference>
<comment type="caution">
    <text evidence="2">The sequence shown here is derived from an EMBL/GenBank/DDBJ whole genome shotgun (WGS) entry which is preliminary data.</text>
</comment>
<gene>
    <name evidence="2" type="ORF">GALL_314310</name>
</gene>
<name>A0A1J5RAL7_9ZZZZ</name>
<dbReference type="AlphaFoldDB" id="A0A1J5RAL7"/>
<evidence type="ECO:0000313" key="2">
    <source>
        <dbReference type="EMBL" id="OIQ86723.1"/>
    </source>
</evidence>
<keyword evidence="1" id="KW-0472">Membrane</keyword>
<keyword evidence="1" id="KW-0812">Transmembrane</keyword>
<proteinExistence type="predicted"/>
<protein>
    <submittedName>
        <fullName evidence="2">Uncharacterized protein</fullName>
    </submittedName>
</protein>
<evidence type="ECO:0000256" key="1">
    <source>
        <dbReference type="SAM" id="Phobius"/>
    </source>
</evidence>
<feature type="transmembrane region" description="Helical" evidence="1">
    <location>
        <begin position="32"/>
        <end position="49"/>
    </location>
</feature>